<feature type="non-terminal residue" evidence="1">
    <location>
        <position position="1"/>
    </location>
</feature>
<organism evidence="1">
    <name type="scientific">human gut metagenome</name>
    <dbReference type="NCBI Taxonomy" id="408170"/>
    <lineage>
        <taxon>unclassified sequences</taxon>
        <taxon>metagenomes</taxon>
        <taxon>organismal metagenomes</taxon>
    </lineage>
</organism>
<accession>W1YAY7</accession>
<comment type="caution">
    <text evidence="1">The sequence shown here is derived from an EMBL/GenBank/DDBJ whole genome shotgun (WGS) entry which is preliminary data.</text>
</comment>
<evidence type="ECO:0000313" key="1">
    <source>
        <dbReference type="EMBL" id="ETJ39556.1"/>
    </source>
</evidence>
<name>W1YAY7_9ZZZZ</name>
<proteinExistence type="predicted"/>
<gene>
    <name evidence="1" type="ORF">Q604_UNBC06575G0001</name>
</gene>
<protein>
    <submittedName>
        <fullName evidence="1">Uncharacterized protein</fullName>
    </submittedName>
</protein>
<dbReference type="EMBL" id="AZMM01006575">
    <property type="protein sequence ID" value="ETJ39556.1"/>
    <property type="molecule type" value="Genomic_DNA"/>
</dbReference>
<reference evidence="1" key="1">
    <citation type="submission" date="2013-12" db="EMBL/GenBank/DDBJ databases">
        <title>A Varibaculum cambriense genome reconstructed from a premature infant gut community with otherwise low bacterial novelty that shifts toward anaerobic metabolism during the third week of life.</title>
        <authorList>
            <person name="Brown C.T."/>
            <person name="Sharon I."/>
            <person name="Thomas B.C."/>
            <person name="Castelle C.J."/>
            <person name="Morowitz M.J."/>
            <person name="Banfield J.F."/>
        </authorList>
    </citation>
    <scope>NUCLEOTIDE SEQUENCE</scope>
</reference>
<dbReference type="AlphaFoldDB" id="W1YAY7"/>
<sequence length="24" mass="2423">GPAPLAWTCALVLLAVTQARGRSA</sequence>